<reference evidence="2" key="1">
    <citation type="submission" date="2021-02" db="EMBL/GenBank/DDBJ databases">
        <authorList>
            <person name="Nowell W R."/>
        </authorList>
    </citation>
    <scope>NUCLEOTIDE SEQUENCE</scope>
</reference>
<gene>
    <name evidence="2" type="ORF">XAT740_LOCUS37329</name>
</gene>
<keyword evidence="1" id="KW-0472">Membrane</keyword>
<dbReference type="Proteomes" id="UP000663828">
    <property type="component" value="Unassembled WGS sequence"/>
</dbReference>
<accession>A0A815Q8R2</accession>
<name>A0A815Q8R2_ADIRI</name>
<evidence type="ECO:0000313" key="3">
    <source>
        <dbReference type="Proteomes" id="UP000663828"/>
    </source>
</evidence>
<keyword evidence="1" id="KW-1133">Transmembrane helix</keyword>
<feature type="transmembrane region" description="Helical" evidence="1">
    <location>
        <begin position="233"/>
        <end position="257"/>
    </location>
</feature>
<sequence>MQIQSNICSSDFVSNEWINYIQNRLNSTEPCDIDDLYYSADAQFQLLASICELTQETVRSAIKRLTANNLINIELLSRASLTERIRMSIDQLQITSPNTFRTTFSLIREFVGTNMLLSGPSTNWVINTPYEIVEGGKVNMKLLAYNGCSCEQSPQCVESSKGMFVGYYASEAFLKSTLARFDSNSTIESLVAQLMIEEYARNLSYEKYFEQCAASSCTYSYVLKRDMIEGITYLLGLCYVLIAGGILPISIMLIYVLGVRRSVRLK</sequence>
<dbReference type="EMBL" id="CAJNOR010003913">
    <property type="protein sequence ID" value="CAF1459070.1"/>
    <property type="molecule type" value="Genomic_DNA"/>
</dbReference>
<dbReference type="AlphaFoldDB" id="A0A815Q8R2"/>
<organism evidence="2 3">
    <name type="scientific">Adineta ricciae</name>
    <name type="common">Rotifer</name>
    <dbReference type="NCBI Taxonomy" id="249248"/>
    <lineage>
        <taxon>Eukaryota</taxon>
        <taxon>Metazoa</taxon>
        <taxon>Spiralia</taxon>
        <taxon>Gnathifera</taxon>
        <taxon>Rotifera</taxon>
        <taxon>Eurotatoria</taxon>
        <taxon>Bdelloidea</taxon>
        <taxon>Adinetida</taxon>
        <taxon>Adinetidae</taxon>
        <taxon>Adineta</taxon>
    </lineage>
</organism>
<evidence type="ECO:0000256" key="1">
    <source>
        <dbReference type="SAM" id="Phobius"/>
    </source>
</evidence>
<comment type="caution">
    <text evidence="2">The sequence shown here is derived from an EMBL/GenBank/DDBJ whole genome shotgun (WGS) entry which is preliminary data.</text>
</comment>
<keyword evidence="3" id="KW-1185">Reference proteome</keyword>
<proteinExistence type="predicted"/>
<protein>
    <submittedName>
        <fullName evidence="2">Uncharacterized protein</fullName>
    </submittedName>
</protein>
<evidence type="ECO:0000313" key="2">
    <source>
        <dbReference type="EMBL" id="CAF1459070.1"/>
    </source>
</evidence>
<keyword evidence="1" id="KW-0812">Transmembrane</keyword>